<dbReference type="AlphaFoldDB" id="A0A081MZN4"/>
<sequence length="168" mass="19199">MQFLSPVFVEERVMTFYIQKGSGITILASLSLVSIVYLKFSGSYRFSLQKVIKSLFCCLFVWGGFAGGISADTIYHPTGQTPSDQPDHDDSVEGQQDYGIPLFRIDESRWFDITIDLPDHPETAQEVAEQRNRDAQLRKLGRPETSTVFPDAHEITEGIRLRFHYRFD</sequence>
<organism evidence="2 3">
    <name type="scientific">Endozoicomonas montiporae</name>
    <dbReference type="NCBI Taxonomy" id="1027273"/>
    <lineage>
        <taxon>Bacteria</taxon>
        <taxon>Pseudomonadati</taxon>
        <taxon>Pseudomonadota</taxon>
        <taxon>Gammaproteobacteria</taxon>
        <taxon>Oceanospirillales</taxon>
        <taxon>Endozoicomonadaceae</taxon>
        <taxon>Endozoicomonas</taxon>
    </lineage>
</organism>
<proteinExistence type="predicted"/>
<keyword evidence="1" id="KW-0472">Membrane</keyword>
<evidence type="ECO:0000313" key="3">
    <source>
        <dbReference type="Proteomes" id="UP000028006"/>
    </source>
</evidence>
<dbReference type="RefSeq" id="WP_034879415.1">
    <property type="nucleotide sequence ID" value="NZ_JOKG01000006.1"/>
</dbReference>
<gene>
    <name evidence="2" type="ORF">GZ77_24385</name>
</gene>
<feature type="transmembrane region" description="Helical" evidence="1">
    <location>
        <begin position="20"/>
        <end position="40"/>
    </location>
</feature>
<keyword evidence="3" id="KW-1185">Reference proteome</keyword>
<evidence type="ECO:0000313" key="2">
    <source>
        <dbReference type="EMBL" id="KEQ11657.1"/>
    </source>
</evidence>
<keyword evidence="1" id="KW-1133">Transmembrane helix</keyword>
<protein>
    <submittedName>
        <fullName evidence="2">Uncharacterized protein</fullName>
    </submittedName>
</protein>
<accession>A0A081MZN4</accession>
<keyword evidence="1" id="KW-0812">Transmembrane</keyword>
<dbReference type="Proteomes" id="UP000028006">
    <property type="component" value="Unassembled WGS sequence"/>
</dbReference>
<name>A0A081MZN4_9GAMM</name>
<dbReference type="EMBL" id="JOKG01000006">
    <property type="protein sequence ID" value="KEQ11657.1"/>
    <property type="molecule type" value="Genomic_DNA"/>
</dbReference>
<reference evidence="2 3" key="1">
    <citation type="submission" date="2014-06" db="EMBL/GenBank/DDBJ databases">
        <title>Whole Genome Sequences of Three Symbiotic Endozoicomonas Bacteria.</title>
        <authorList>
            <person name="Neave M.J."/>
            <person name="Apprill A."/>
            <person name="Voolstra C.R."/>
        </authorList>
    </citation>
    <scope>NUCLEOTIDE SEQUENCE [LARGE SCALE GENOMIC DNA]</scope>
    <source>
        <strain evidence="2 3">LMG 24815</strain>
    </source>
</reference>
<evidence type="ECO:0000256" key="1">
    <source>
        <dbReference type="SAM" id="Phobius"/>
    </source>
</evidence>
<comment type="caution">
    <text evidence="2">The sequence shown here is derived from an EMBL/GenBank/DDBJ whole genome shotgun (WGS) entry which is preliminary data.</text>
</comment>